<evidence type="ECO:0000256" key="1">
    <source>
        <dbReference type="SAM" id="MobiDB-lite"/>
    </source>
</evidence>
<dbReference type="PROSITE" id="PS51318">
    <property type="entry name" value="TAT"/>
    <property type="match status" value="1"/>
</dbReference>
<proteinExistence type="predicted"/>
<feature type="chain" id="PRO_5011636179" description="Extensin-like protein C-terminus" evidence="2">
    <location>
        <begin position="34"/>
        <end position="337"/>
    </location>
</feature>
<sequence length="337" mass="34425">MTSAARSATRRDRLLPAAALVLLVLVTAGCAGAAPASPRLDAGAPTPAPVTSAPVPDDVATAPRTSRGDLSKEAAVAFVEAVGSWEEIEPTAASERVVAAGYPAALGAVAPQLVDLPTPRARTRVVFAQQGGLTATTASVIVLAEQSWGDTGHDGVRQLVLDVRLVLLAGRWEVTASVAPPRPPLAPARAGGPTALGRAVLGDPALVLPEPVRADIVERRVGDPILGVLQRLGARARIDVQVAATGHPGTVYPTSRLSNHAVGRAFDIRAIDGVPVEELRDGGRLEAVMTAAGEAGATEVGGPIRVAGPGYFTDAVHRDHVHVGITPGKPAARAVTR</sequence>
<dbReference type="InterPro" id="IPR006311">
    <property type="entry name" value="TAT_signal"/>
</dbReference>
<evidence type="ECO:0008006" key="5">
    <source>
        <dbReference type="Google" id="ProtNLM"/>
    </source>
</evidence>
<dbReference type="AlphaFoldDB" id="A0A1I5GYB7"/>
<reference evidence="3 4" key="1">
    <citation type="submission" date="2016-10" db="EMBL/GenBank/DDBJ databases">
        <authorList>
            <person name="de Groot N.N."/>
        </authorList>
    </citation>
    <scope>NUCLEOTIDE SEQUENCE [LARGE SCALE GENOMIC DNA]</scope>
    <source>
        <strain evidence="3 4">CGMCC 4.1877</strain>
    </source>
</reference>
<dbReference type="STRING" id="260086.SAMN05216207_105315"/>
<dbReference type="PROSITE" id="PS51257">
    <property type="entry name" value="PROKAR_LIPOPROTEIN"/>
    <property type="match status" value="1"/>
</dbReference>
<feature type="signal peptide" evidence="2">
    <location>
        <begin position="1"/>
        <end position="33"/>
    </location>
</feature>
<evidence type="ECO:0000313" key="3">
    <source>
        <dbReference type="EMBL" id="SFO41024.1"/>
    </source>
</evidence>
<dbReference type="RefSeq" id="WP_085915399.1">
    <property type="nucleotide sequence ID" value="NZ_FOUY01000053.1"/>
</dbReference>
<name>A0A1I5GYB7_PSUAM</name>
<dbReference type="OrthoDB" id="3436074at2"/>
<accession>A0A1I5GYB7</accession>
<protein>
    <recommendedName>
        <fullName evidence="5">Extensin-like protein C-terminus</fullName>
    </recommendedName>
</protein>
<feature type="region of interest" description="Disordered" evidence="1">
    <location>
        <begin position="36"/>
        <end position="67"/>
    </location>
</feature>
<evidence type="ECO:0000313" key="4">
    <source>
        <dbReference type="Proteomes" id="UP000199614"/>
    </source>
</evidence>
<dbReference type="Proteomes" id="UP000199614">
    <property type="component" value="Unassembled WGS sequence"/>
</dbReference>
<organism evidence="3 4">
    <name type="scientific">Pseudonocardia ammonioxydans</name>
    <dbReference type="NCBI Taxonomy" id="260086"/>
    <lineage>
        <taxon>Bacteria</taxon>
        <taxon>Bacillati</taxon>
        <taxon>Actinomycetota</taxon>
        <taxon>Actinomycetes</taxon>
        <taxon>Pseudonocardiales</taxon>
        <taxon>Pseudonocardiaceae</taxon>
        <taxon>Pseudonocardia</taxon>
    </lineage>
</organism>
<keyword evidence="2" id="KW-0732">Signal</keyword>
<dbReference type="EMBL" id="FOUY01000053">
    <property type="protein sequence ID" value="SFO41024.1"/>
    <property type="molecule type" value="Genomic_DNA"/>
</dbReference>
<gene>
    <name evidence="3" type="ORF">SAMN05216207_105315</name>
</gene>
<feature type="compositionally biased region" description="Low complexity" evidence="1">
    <location>
        <begin position="42"/>
        <end position="60"/>
    </location>
</feature>
<keyword evidence="4" id="KW-1185">Reference proteome</keyword>
<evidence type="ECO:0000256" key="2">
    <source>
        <dbReference type="SAM" id="SignalP"/>
    </source>
</evidence>